<keyword evidence="3" id="KW-1185">Reference proteome</keyword>
<dbReference type="AlphaFoldDB" id="A0AAD1VUB1"/>
<dbReference type="Proteomes" id="UP001295444">
    <property type="component" value="Chromosome 02"/>
</dbReference>
<feature type="region of interest" description="Disordered" evidence="1">
    <location>
        <begin position="1"/>
        <end position="25"/>
    </location>
</feature>
<dbReference type="EMBL" id="OW240913">
    <property type="protein sequence ID" value="CAH2251983.1"/>
    <property type="molecule type" value="Genomic_DNA"/>
</dbReference>
<reference evidence="2" key="1">
    <citation type="submission" date="2022-03" db="EMBL/GenBank/DDBJ databases">
        <authorList>
            <person name="Alioto T."/>
            <person name="Alioto T."/>
            <person name="Gomez Garrido J."/>
        </authorList>
    </citation>
    <scope>NUCLEOTIDE SEQUENCE</scope>
</reference>
<sequence>MKPPTATRNNDRAPPSAPTIDPDLGWLMGRTDIEYSQRTQLQTDSITTMTRRRRSQDIAQST</sequence>
<protein>
    <submittedName>
        <fullName evidence="2">Uncharacterized protein</fullName>
    </submittedName>
</protein>
<gene>
    <name evidence="2" type="ORF">PECUL_23A030577</name>
</gene>
<proteinExistence type="predicted"/>
<feature type="region of interest" description="Disordered" evidence="1">
    <location>
        <begin position="39"/>
        <end position="62"/>
    </location>
</feature>
<name>A0AAD1VUB1_PELCU</name>
<organism evidence="2 3">
    <name type="scientific">Pelobates cultripes</name>
    <name type="common">Western spadefoot toad</name>
    <dbReference type="NCBI Taxonomy" id="61616"/>
    <lineage>
        <taxon>Eukaryota</taxon>
        <taxon>Metazoa</taxon>
        <taxon>Chordata</taxon>
        <taxon>Craniata</taxon>
        <taxon>Vertebrata</taxon>
        <taxon>Euteleostomi</taxon>
        <taxon>Amphibia</taxon>
        <taxon>Batrachia</taxon>
        <taxon>Anura</taxon>
        <taxon>Pelobatoidea</taxon>
        <taxon>Pelobatidae</taxon>
        <taxon>Pelobates</taxon>
    </lineage>
</organism>
<accession>A0AAD1VUB1</accession>
<evidence type="ECO:0000313" key="3">
    <source>
        <dbReference type="Proteomes" id="UP001295444"/>
    </source>
</evidence>
<evidence type="ECO:0000256" key="1">
    <source>
        <dbReference type="SAM" id="MobiDB-lite"/>
    </source>
</evidence>
<evidence type="ECO:0000313" key="2">
    <source>
        <dbReference type="EMBL" id="CAH2251983.1"/>
    </source>
</evidence>
<feature type="compositionally biased region" description="Polar residues" evidence="1">
    <location>
        <begin position="39"/>
        <end position="49"/>
    </location>
</feature>